<protein>
    <recommendedName>
        <fullName evidence="3">Reverse transcriptase</fullName>
    </recommendedName>
</protein>
<comment type="caution">
    <text evidence="1">The sequence shown here is derived from an EMBL/GenBank/DDBJ whole genome shotgun (WGS) entry which is preliminary data.</text>
</comment>
<accession>A0AAV3RDQ4</accession>
<dbReference type="EMBL" id="BAABME010025999">
    <property type="protein sequence ID" value="GAA0173117.1"/>
    <property type="molecule type" value="Genomic_DNA"/>
</dbReference>
<evidence type="ECO:0000313" key="2">
    <source>
        <dbReference type="Proteomes" id="UP001454036"/>
    </source>
</evidence>
<sequence length="76" mass="8514">MGFPGRFVQLIMDYISGIDFAVMVNGEECGYIQPGKGLRQGDPLSPYLFILCMEGLIALINEAVEEGSWVCLTWFY</sequence>
<evidence type="ECO:0008006" key="3">
    <source>
        <dbReference type="Google" id="ProtNLM"/>
    </source>
</evidence>
<organism evidence="1 2">
    <name type="scientific">Lithospermum erythrorhizon</name>
    <name type="common">Purple gromwell</name>
    <name type="synonym">Lithospermum officinale var. erythrorhizon</name>
    <dbReference type="NCBI Taxonomy" id="34254"/>
    <lineage>
        <taxon>Eukaryota</taxon>
        <taxon>Viridiplantae</taxon>
        <taxon>Streptophyta</taxon>
        <taxon>Embryophyta</taxon>
        <taxon>Tracheophyta</taxon>
        <taxon>Spermatophyta</taxon>
        <taxon>Magnoliopsida</taxon>
        <taxon>eudicotyledons</taxon>
        <taxon>Gunneridae</taxon>
        <taxon>Pentapetalae</taxon>
        <taxon>asterids</taxon>
        <taxon>lamiids</taxon>
        <taxon>Boraginales</taxon>
        <taxon>Boraginaceae</taxon>
        <taxon>Boraginoideae</taxon>
        <taxon>Lithospermeae</taxon>
        <taxon>Lithospermum</taxon>
    </lineage>
</organism>
<evidence type="ECO:0000313" key="1">
    <source>
        <dbReference type="EMBL" id="GAA0173117.1"/>
    </source>
</evidence>
<name>A0AAV3RDQ4_LITER</name>
<dbReference type="AlphaFoldDB" id="A0AAV3RDQ4"/>
<gene>
    <name evidence="1" type="ORF">LIER_41464</name>
</gene>
<dbReference type="Proteomes" id="UP001454036">
    <property type="component" value="Unassembled WGS sequence"/>
</dbReference>
<proteinExistence type="predicted"/>
<reference evidence="1 2" key="1">
    <citation type="submission" date="2024-01" db="EMBL/GenBank/DDBJ databases">
        <title>The complete chloroplast genome sequence of Lithospermum erythrorhizon: insights into the phylogenetic relationship among Boraginaceae species and the maternal lineages of purple gromwells.</title>
        <authorList>
            <person name="Okada T."/>
            <person name="Watanabe K."/>
        </authorList>
    </citation>
    <scope>NUCLEOTIDE SEQUENCE [LARGE SCALE GENOMIC DNA]</scope>
</reference>
<keyword evidence="2" id="KW-1185">Reference proteome</keyword>